<dbReference type="FunFam" id="3.10.300.10:FF:000001">
    <property type="entry name" value="Putative 3-methyladenine DNA glycosylase"/>
    <property type="match status" value="1"/>
</dbReference>
<dbReference type="CDD" id="cd00540">
    <property type="entry name" value="AAG"/>
    <property type="match status" value="1"/>
</dbReference>
<name>A0ABD3H6N6_9MARC</name>
<dbReference type="GO" id="GO:0003905">
    <property type="term" value="F:alkylbase DNA N-glycosylase activity"/>
    <property type="evidence" value="ECO:0007669"/>
    <property type="project" value="UniProtKB-EC"/>
</dbReference>
<dbReference type="PANTHER" id="PTHR10429:SF0">
    <property type="entry name" value="DNA-3-METHYLADENINE GLYCOSYLASE"/>
    <property type="match status" value="1"/>
</dbReference>
<dbReference type="InterPro" id="IPR003180">
    <property type="entry name" value="MPG"/>
</dbReference>
<dbReference type="Proteomes" id="UP001633002">
    <property type="component" value="Unassembled WGS sequence"/>
</dbReference>
<evidence type="ECO:0000256" key="4">
    <source>
        <dbReference type="ARBA" id="ARBA00012000"/>
    </source>
</evidence>
<dbReference type="InterPro" id="IPR011034">
    <property type="entry name" value="Formyl_transferase-like_C_sf"/>
</dbReference>
<keyword evidence="6" id="KW-0378">Hydrolase</keyword>
<keyword evidence="10" id="KW-1185">Reference proteome</keyword>
<protein>
    <recommendedName>
        <fullName evidence="4">DNA-3-methyladenine glycosylase II</fullName>
        <ecNumber evidence="4">3.2.2.21</ecNumber>
    </recommendedName>
    <alternativeName>
        <fullName evidence="8">3-methyladenine DNA glycosidase</fullName>
    </alternativeName>
</protein>
<evidence type="ECO:0000313" key="9">
    <source>
        <dbReference type="EMBL" id="KAL3687133.1"/>
    </source>
</evidence>
<comment type="caution">
    <text evidence="9">The sequence shown here is derived from an EMBL/GenBank/DDBJ whole genome shotgun (WGS) entry which is preliminary data.</text>
</comment>
<dbReference type="AlphaFoldDB" id="A0ABD3H6N6"/>
<evidence type="ECO:0000256" key="2">
    <source>
        <dbReference type="ARBA" id="ARBA00002421"/>
    </source>
</evidence>
<evidence type="ECO:0000256" key="8">
    <source>
        <dbReference type="ARBA" id="ARBA00033426"/>
    </source>
</evidence>
<dbReference type="Gene3D" id="3.10.300.10">
    <property type="entry name" value="Methylpurine-DNA glycosylase (MPG)"/>
    <property type="match status" value="1"/>
</dbReference>
<dbReference type="EMBL" id="JBJQOH010000004">
    <property type="protein sequence ID" value="KAL3687133.1"/>
    <property type="molecule type" value="Genomic_DNA"/>
</dbReference>
<dbReference type="PANTHER" id="PTHR10429">
    <property type="entry name" value="DNA-3-METHYLADENINE GLYCOSYLASE"/>
    <property type="match status" value="1"/>
</dbReference>
<evidence type="ECO:0000256" key="3">
    <source>
        <dbReference type="ARBA" id="ARBA00009232"/>
    </source>
</evidence>
<proteinExistence type="inferred from homology"/>
<evidence type="ECO:0000313" key="10">
    <source>
        <dbReference type="Proteomes" id="UP001633002"/>
    </source>
</evidence>
<dbReference type="NCBIfam" id="TIGR00567">
    <property type="entry name" value="3mg"/>
    <property type="match status" value="1"/>
</dbReference>
<accession>A0ABD3H6N6</accession>
<dbReference type="SUPFAM" id="SSF50486">
    <property type="entry name" value="FMT C-terminal domain-like"/>
    <property type="match status" value="1"/>
</dbReference>
<evidence type="ECO:0000256" key="5">
    <source>
        <dbReference type="ARBA" id="ARBA00022763"/>
    </source>
</evidence>
<evidence type="ECO:0000256" key="1">
    <source>
        <dbReference type="ARBA" id="ARBA00000086"/>
    </source>
</evidence>
<dbReference type="GO" id="GO:0006281">
    <property type="term" value="P:DNA repair"/>
    <property type="evidence" value="ECO:0007669"/>
    <property type="project" value="UniProtKB-KW"/>
</dbReference>
<comment type="similarity">
    <text evidence="3">Belongs to the DNA glycosylase MPG family.</text>
</comment>
<keyword evidence="5" id="KW-0227">DNA damage</keyword>
<dbReference type="EC" id="3.2.2.21" evidence="4"/>
<gene>
    <name evidence="9" type="ORF">R1sor_013442</name>
</gene>
<dbReference type="Pfam" id="PF02245">
    <property type="entry name" value="Pur_DNA_glyco"/>
    <property type="match status" value="1"/>
</dbReference>
<dbReference type="InterPro" id="IPR036995">
    <property type="entry name" value="MPG_sf"/>
</dbReference>
<sequence>MLARFTSTITVANVWKKPFPVRADSITRESGVSITIGCRVERKNSVNLCVPKLSVQSWRCSTFSRDGRARRQSASSDIWAPVLTLGKGRSASRPMTKSPAVTGLKAAGSSTVRANSVIDRVGEQRRSLRLQHLAQFALTDSQRKSVSSSLRKRTQKSDIDGDSDVGAAKVVKIDKSESSTKVRSVSGRKSFSRNVNSEQSLDFIPRSNLEISARLDASFFQCDALELAPKLLGKLLRRDDVIIRITEVEAYRPNDTACHARVGITPRTEPLFGPAGHAYVYLCYGIHYMLNVVAGQVGVGTACLIRSCCPVAGLKTIQERRGLVTEKPVLLTGPGKVGQALGLTTDWCNHPMYLPGGLEILDSPLPEKILIGPRVGIDYADPKDIAAEWRFAVADTRWVSAPRSTLRPMPNG</sequence>
<evidence type="ECO:0000256" key="7">
    <source>
        <dbReference type="ARBA" id="ARBA00023204"/>
    </source>
</evidence>
<dbReference type="HAMAP" id="MF_00527">
    <property type="entry name" value="3MGH"/>
    <property type="match status" value="1"/>
</dbReference>
<comment type="catalytic activity">
    <reaction evidence="1">
        <text>Hydrolysis of alkylated DNA, releasing 3-methyladenine, 3-methylguanine, 7-methylguanine and 7-methyladenine.</text>
        <dbReference type="EC" id="3.2.2.21"/>
    </reaction>
</comment>
<organism evidence="9 10">
    <name type="scientific">Riccia sorocarpa</name>
    <dbReference type="NCBI Taxonomy" id="122646"/>
    <lineage>
        <taxon>Eukaryota</taxon>
        <taxon>Viridiplantae</taxon>
        <taxon>Streptophyta</taxon>
        <taxon>Embryophyta</taxon>
        <taxon>Marchantiophyta</taxon>
        <taxon>Marchantiopsida</taxon>
        <taxon>Marchantiidae</taxon>
        <taxon>Marchantiales</taxon>
        <taxon>Ricciaceae</taxon>
        <taxon>Riccia</taxon>
    </lineage>
</organism>
<evidence type="ECO:0000256" key="6">
    <source>
        <dbReference type="ARBA" id="ARBA00022801"/>
    </source>
</evidence>
<reference evidence="9 10" key="1">
    <citation type="submission" date="2024-09" db="EMBL/GenBank/DDBJ databases">
        <title>Chromosome-scale assembly of Riccia sorocarpa.</title>
        <authorList>
            <person name="Paukszto L."/>
        </authorList>
    </citation>
    <scope>NUCLEOTIDE SEQUENCE [LARGE SCALE GENOMIC DNA]</scope>
    <source>
        <strain evidence="9">LP-2024</strain>
        <tissue evidence="9">Aerial parts of the thallus</tissue>
    </source>
</reference>
<keyword evidence="7" id="KW-0234">DNA repair</keyword>
<comment type="function">
    <text evidence="2">Hydrolysis of the deoxyribose N-glycosidic bond to excise 3-methyladenine, and 7-methylguanine from the damaged DNA polymer formed by alkylation lesions.</text>
</comment>